<gene>
    <name evidence="2" type="ORF">TNCT_327771</name>
</gene>
<proteinExistence type="predicted"/>
<dbReference type="AlphaFoldDB" id="A0A8X6KT38"/>
<organism evidence="2 3">
    <name type="scientific">Trichonephila clavata</name>
    <name type="common">Joro spider</name>
    <name type="synonym">Nephila clavata</name>
    <dbReference type="NCBI Taxonomy" id="2740835"/>
    <lineage>
        <taxon>Eukaryota</taxon>
        <taxon>Metazoa</taxon>
        <taxon>Ecdysozoa</taxon>
        <taxon>Arthropoda</taxon>
        <taxon>Chelicerata</taxon>
        <taxon>Arachnida</taxon>
        <taxon>Araneae</taxon>
        <taxon>Araneomorphae</taxon>
        <taxon>Entelegynae</taxon>
        <taxon>Araneoidea</taxon>
        <taxon>Nephilidae</taxon>
        <taxon>Trichonephila</taxon>
    </lineage>
</organism>
<feature type="region of interest" description="Disordered" evidence="1">
    <location>
        <begin position="50"/>
        <end position="92"/>
    </location>
</feature>
<protein>
    <submittedName>
        <fullName evidence="2">Uncharacterized protein</fullName>
    </submittedName>
</protein>
<comment type="caution">
    <text evidence="2">The sequence shown here is derived from an EMBL/GenBank/DDBJ whole genome shotgun (WGS) entry which is preliminary data.</text>
</comment>
<evidence type="ECO:0000256" key="1">
    <source>
        <dbReference type="SAM" id="MobiDB-lite"/>
    </source>
</evidence>
<evidence type="ECO:0000313" key="2">
    <source>
        <dbReference type="EMBL" id="GFQ84094.1"/>
    </source>
</evidence>
<keyword evidence="3" id="KW-1185">Reference proteome</keyword>
<dbReference type="Proteomes" id="UP000887116">
    <property type="component" value="Unassembled WGS sequence"/>
</dbReference>
<name>A0A8X6KT38_TRICU</name>
<sequence length="92" mass="10716">MIRRFANPPRHVFEQCFGEKKIYTKNMSSCGRQRPARGVRWSDYRVTGRRPGICTRKQKDNLPPQQLRRADWSTKGGQINPPEARKTKSDSV</sequence>
<dbReference type="EMBL" id="BMAO01012809">
    <property type="protein sequence ID" value="GFQ84094.1"/>
    <property type="molecule type" value="Genomic_DNA"/>
</dbReference>
<evidence type="ECO:0000313" key="3">
    <source>
        <dbReference type="Proteomes" id="UP000887116"/>
    </source>
</evidence>
<accession>A0A8X6KT38</accession>
<reference evidence="2" key="1">
    <citation type="submission" date="2020-07" db="EMBL/GenBank/DDBJ databases">
        <title>Multicomponent nature underlies the extraordinary mechanical properties of spider dragline silk.</title>
        <authorList>
            <person name="Kono N."/>
            <person name="Nakamura H."/>
            <person name="Mori M."/>
            <person name="Yoshida Y."/>
            <person name="Ohtoshi R."/>
            <person name="Malay A.D."/>
            <person name="Moran D.A.P."/>
            <person name="Tomita M."/>
            <person name="Numata K."/>
            <person name="Arakawa K."/>
        </authorList>
    </citation>
    <scope>NUCLEOTIDE SEQUENCE</scope>
</reference>
<feature type="compositionally biased region" description="Basic and acidic residues" evidence="1">
    <location>
        <begin position="83"/>
        <end position="92"/>
    </location>
</feature>